<dbReference type="AlphaFoldDB" id="A0A0R1LXZ2"/>
<comment type="caution">
    <text evidence="2">The sequence shown here is derived from an EMBL/GenBank/DDBJ whole genome shotgun (WGS) entry which is preliminary data.</text>
</comment>
<reference evidence="2 3" key="1">
    <citation type="journal article" date="2015" name="Genome Announc.">
        <title>Expanding the biotechnology potential of lactobacilli through comparative genomics of 213 strains and associated genera.</title>
        <authorList>
            <person name="Sun Z."/>
            <person name="Harris H.M."/>
            <person name="McCann A."/>
            <person name="Guo C."/>
            <person name="Argimon S."/>
            <person name="Zhang W."/>
            <person name="Yang X."/>
            <person name="Jeffery I.B."/>
            <person name="Cooney J.C."/>
            <person name="Kagawa T.F."/>
            <person name="Liu W."/>
            <person name="Song Y."/>
            <person name="Salvetti E."/>
            <person name="Wrobel A."/>
            <person name="Rasinkangas P."/>
            <person name="Parkhill J."/>
            <person name="Rea M.C."/>
            <person name="O'Sullivan O."/>
            <person name="Ritari J."/>
            <person name="Douillard F.P."/>
            <person name="Paul Ross R."/>
            <person name="Yang R."/>
            <person name="Briner A.E."/>
            <person name="Felis G.E."/>
            <person name="de Vos W.M."/>
            <person name="Barrangou R."/>
            <person name="Klaenhammer T.R."/>
            <person name="Caufield P.W."/>
            <person name="Cui Y."/>
            <person name="Zhang H."/>
            <person name="O'Toole P.W."/>
        </authorList>
    </citation>
    <scope>NUCLEOTIDE SEQUENCE [LARGE SCALE GENOMIC DNA]</scope>
    <source>
        <strain evidence="2 3">DSM 19909</strain>
    </source>
</reference>
<sequence length="128" mass="14119">MDRALRQLFKIVFAYNNWSGEVTDLTFDHKQSIPHNVSEEATIVATLNGQVSDPTKLSYLSGIDDPQKEVDRLHEQQEHDQQTTANVVQSYLTDQQKGGVANATDDSAAKATDESTDSAGQPNGQENR</sequence>
<dbReference type="STRING" id="1423776.FD04_GL001337"/>
<protein>
    <submittedName>
        <fullName evidence="2">Uncharacterized protein</fullName>
    </submittedName>
</protein>
<dbReference type="Pfam" id="PF05133">
    <property type="entry name" value="SPP1_portal"/>
    <property type="match status" value="1"/>
</dbReference>
<organism evidence="2 3">
    <name type="scientific">Secundilactobacillus odoratitofui DSM 19909 = JCM 15043</name>
    <dbReference type="NCBI Taxonomy" id="1423776"/>
    <lineage>
        <taxon>Bacteria</taxon>
        <taxon>Bacillati</taxon>
        <taxon>Bacillota</taxon>
        <taxon>Bacilli</taxon>
        <taxon>Lactobacillales</taxon>
        <taxon>Lactobacillaceae</taxon>
        <taxon>Secundilactobacillus</taxon>
    </lineage>
</organism>
<dbReference type="EMBL" id="AZEE01000029">
    <property type="protein sequence ID" value="KRK97322.1"/>
    <property type="molecule type" value="Genomic_DNA"/>
</dbReference>
<dbReference type="OrthoDB" id="3189403at2"/>
<dbReference type="Proteomes" id="UP000051160">
    <property type="component" value="Unassembled WGS sequence"/>
</dbReference>
<evidence type="ECO:0000313" key="3">
    <source>
        <dbReference type="Proteomes" id="UP000051160"/>
    </source>
</evidence>
<gene>
    <name evidence="2" type="ORF">FD04_GL001337</name>
</gene>
<evidence type="ECO:0000256" key="1">
    <source>
        <dbReference type="SAM" id="MobiDB-lite"/>
    </source>
</evidence>
<dbReference type="RefSeq" id="WP_054700442.1">
    <property type="nucleotide sequence ID" value="NZ_AZEE01000029.1"/>
</dbReference>
<dbReference type="InterPro" id="IPR021145">
    <property type="entry name" value="Portal_protein_SPP1_Gp6-like"/>
</dbReference>
<keyword evidence="3" id="KW-1185">Reference proteome</keyword>
<evidence type="ECO:0000313" key="2">
    <source>
        <dbReference type="EMBL" id="KRK97322.1"/>
    </source>
</evidence>
<proteinExistence type="predicted"/>
<feature type="region of interest" description="Disordered" evidence="1">
    <location>
        <begin position="90"/>
        <end position="128"/>
    </location>
</feature>
<feature type="compositionally biased region" description="Polar residues" evidence="1">
    <location>
        <begin position="117"/>
        <end position="128"/>
    </location>
</feature>
<name>A0A0R1LXZ2_9LACO</name>
<accession>A0A0R1LXZ2</accession>
<dbReference type="PATRIC" id="fig|1423776.4.peg.1355"/>